<name>A0A8B8EVW7_CRAVI</name>
<dbReference type="InterPro" id="IPR003599">
    <property type="entry name" value="Ig_sub"/>
</dbReference>
<dbReference type="InterPro" id="IPR007110">
    <property type="entry name" value="Ig-like_dom"/>
</dbReference>
<evidence type="ECO:0000256" key="11">
    <source>
        <dbReference type="SAM" id="Phobius"/>
    </source>
</evidence>
<feature type="transmembrane region" description="Helical" evidence="11">
    <location>
        <begin position="790"/>
        <end position="810"/>
    </location>
</feature>
<feature type="transmembrane region" description="Helical" evidence="11">
    <location>
        <begin position="600"/>
        <end position="624"/>
    </location>
</feature>
<dbReference type="Gene3D" id="2.60.220.50">
    <property type="match status" value="1"/>
</dbReference>
<evidence type="ECO:0000313" key="15">
    <source>
        <dbReference type="Proteomes" id="UP000694844"/>
    </source>
</evidence>
<feature type="transmembrane region" description="Helical" evidence="11">
    <location>
        <begin position="568"/>
        <end position="588"/>
    </location>
</feature>
<keyword evidence="8" id="KW-0325">Glycoprotein</keyword>
<comment type="subcellular location">
    <subcellularLocation>
        <location evidence="1">Membrane</location>
        <topology evidence="1">Multi-pass membrane protein</topology>
    </subcellularLocation>
</comment>
<evidence type="ECO:0000256" key="10">
    <source>
        <dbReference type="SAM" id="MobiDB-lite"/>
    </source>
</evidence>
<dbReference type="GO" id="GO:0007166">
    <property type="term" value="P:cell surface receptor signaling pathway"/>
    <property type="evidence" value="ECO:0007669"/>
    <property type="project" value="InterPro"/>
</dbReference>
<evidence type="ECO:0000259" key="13">
    <source>
        <dbReference type="PROSITE" id="PS50261"/>
    </source>
</evidence>
<evidence type="ECO:0000256" key="1">
    <source>
        <dbReference type="ARBA" id="ARBA00004141"/>
    </source>
</evidence>
<keyword evidence="3 11" id="KW-0812">Transmembrane</keyword>
<dbReference type="Pfam" id="PF00002">
    <property type="entry name" value="7tm_2"/>
    <property type="match status" value="1"/>
</dbReference>
<dbReference type="Gene3D" id="4.10.1240.10">
    <property type="entry name" value="GPCR, family 2, extracellular hormone receptor domain"/>
    <property type="match status" value="1"/>
</dbReference>
<feature type="transmembrane region" description="Helical" evidence="11">
    <location>
        <begin position="715"/>
        <end position="739"/>
    </location>
</feature>
<evidence type="ECO:0000259" key="12">
    <source>
        <dbReference type="PROSITE" id="PS50227"/>
    </source>
</evidence>
<dbReference type="PRINTS" id="PR00249">
    <property type="entry name" value="GPCRSECRETIN"/>
</dbReference>
<dbReference type="RefSeq" id="XP_022343783.1">
    <property type="nucleotide sequence ID" value="XM_022488075.1"/>
</dbReference>
<feature type="domain" description="G-protein coupled receptors family 2 profile 2" evidence="13">
    <location>
        <begin position="566"/>
        <end position="772"/>
    </location>
</feature>
<feature type="domain" description="Ig-like" evidence="14">
    <location>
        <begin position="29"/>
        <end position="130"/>
    </location>
</feature>
<keyword evidence="9" id="KW-0807">Transducer</keyword>
<dbReference type="GO" id="GO:0016020">
    <property type="term" value="C:membrane"/>
    <property type="evidence" value="ECO:0007669"/>
    <property type="project" value="UniProtKB-SubCell"/>
</dbReference>
<keyword evidence="4 11" id="KW-1133">Transmembrane helix</keyword>
<dbReference type="InterPro" id="IPR001879">
    <property type="entry name" value="GPCR_2_extracellular_dom"/>
</dbReference>
<evidence type="ECO:0000259" key="14">
    <source>
        <dbReference type="PROSITE" id="PS50835"/>
    </source>
</evidence>
<evidence type="ECO:0000313" key="16">
    <source>
        <dbReference type="RefSeq" id="XP_022343783.1"/>
    </source>
</evidence>
<dbReference type="AlphaFoldDB" id="A0A8B8EVW7"/>
<accession>A0A8B8EVW7</accession>
<keyword evidence="6 11" id="KW-0472">Membrane</keyword>
<dbReference type="InterPro" id="IPR000832">
    <property type="entry name" value="GPCR_2_secretin-like"/>
</dbReference>
<feature type="domain" description="G-protein coupled receptors family 2 profile 1" evidence="12">
    <location>
        <begin position="208"/>
        <end position="291"/>
    </location>
</feature>
<dbReference type="PROSITE" id="PS50227">
    <property type="entry name" value="G_PROTEIN_RECEP_F2_3"/>
    <property type="match status" value="1"/>
</dbReference>
<dbReference type="Pfam" id="PF13895">
    <property type="entry name" value="Ig_2"/>
    <property type="match status" value="1"/>
</dbReference>
<organism evidence="15 16">
    <name type="scientific">Crassostrea virginica</name>
    <name type="common">Eastern oyster</name>
    <dbReference type="NCBI Taxonomy" id="6565"/>
    <lineage>
        <taxon>Eukaryota</taxon>
        <taxon>Metazoa</taxon>
        <taxon>Spiralia</taxon>
        <taxon>Lophotrochozoa</taxon>
        <taxon>Mollusca</taxon>
        <taxon>Bivalvia</taxon>
        <taxon>Autobranchia</taxon>
        <taxon>Pteriomorphia</taxon>
        <taxon>Ostreida</taxon>
        <taxon>Ostreoidea</taxon>
        <taxon>Ostreidae</taxon>
        <taxon>Crassostrea</taxon>
    </lineage>
</organism>
<dbReference type="PANTHER" id="PTHR45813:SF8">
    <property type="entry name" value="IG-LIKE DOMAIN-CONTAINING PROTEIN"/>
    <property type="match status" value="1"/>
</dbReference>
<dbReference type="SMART" id="SM00008">
    <property type="entry name" value="HormR"/>
    <property type="match status" value="1"/>
</dbReference>
<evidence type="ECO:0000256" key="8">
    <source>
        <dbReference type="ARBA" id="ARBA00023180"/>
    </source>
</evidence>
<dbReference type="SMART" id="SM00409">
    <property type="entry name" value="IG"/>
    <property type="match status" value="2"/>
</dbReference>
<protein>
    <submittedName>
        <fullName evidence="16">Adhesion G-protein coupled receptor G4-like</fullName>
    </submittedName>
</protein>
<feature type="region of interest" description="Disordered" evidence="10">
    <location>
        <begin position="889"/>
        <end position="915"/>
    </location>
</feature>
<dbReference type="InterPro" id="IPR046338">
    <property type="entry name" value="GAIN_dom_sf"/>
</dbReference>
<evidence type="ECO:0000256" key="4">
    <source>
        <dbReference type="ARBA" id="ARBA00022989"/>
    </source>
</evidence>
<keyword evidence="15" id="KW-1185">Reference proteome</keyword>
<dbReference type="GO" id="GO:0004930">
    <property type="term" value="F:G protein-coupled receptor activity"/>
    <property type="evidence" value="ECO:0007669"/>
    <property type="project" value="UniProtKB-KW"/>
</dbReference>
<keyword evidence="7" id="KW-0675">Receptor</keyword>
<feature type="domain" description="Ig-like" evidence="14">
    <location>
        <begin position="135"/>
        <end position="221"/>
    </location>
</feature>
<feature type="transmembrane region" description="Helical" evidence="11">
    <location>
        <begin position="760"/>
        <end position="778"/>
    </location>
</feature>
<sequence length="1013" mass="115648">MRKIQSEIKEKENAELKLTFSFSEELQIKDLVSTTGSAKNRGHVNENEFLTISCIVKGGNSTNFRWYKDGMLIDFSISPRGGYITTLISDSEGIIRSILYYARVKIYDQGYFTCVASDGYVERRRSVFVTVQTTPHIHIPSRQMVVSVNDSVRIPCFSINEPYNSFKYEWFENGAPINWHTSNRVIESLLPAGTQLFAKEIKESTNFSCRVSNKVGDVNVTAHVLVAKGQQLVCHADLYMGLMWPKTENGHFTKQMCPPSFGGHVLRSCNCDVKGDCSWGEPNFLFCHSIELIKIYDKMEVLRQGYRSSNISQILADLHNFVSRKNGTLHVGDAELVISVLRRISEYLWKFPMLKIANENISLADIIGIMDYILTVTRDLPLEIKQKLTLGSNVLHISAFLAQTAFKKMFNVETSEEIRAKNIDITEFGRQKNMSSTSNGKDLTTFTFRNLESHLSAKSLSVRPTGVILSDLVAVYSDFSAFPSIDHPSTDISIHINVQTTSTKFECLSWTGSESRTPNFWSNRSCSLISAIKGIVTCHCGIPVEVIVVGHDSNTTNNYVKLDSEANVLVILSYMTSICGLLVCLIIYAANWRYLRGQKYVFYTNFILAILLNNICLFVCFSRRNDQIFWIVGEKAVYFLYLSMFTCLLLEIFQFFVQTLTSQEYRVNKRCSRFVIIGWGIPLVLTIFFSVASVSFPTYSHQQKGIICWISKSSWQFYVFMLPVSVIILVFLIFMIVIWNIRVKLTEESEALFKRHLRLVFMKSLMLLIFTLSESVLAMDLSRTHSNQVVWHFVCKICLIFCIYATRVAFESNIKHCAIQLHFSKKTFCENKRWRWIQGFLCSFEDGKTRSEIEAQNYYDAVNKTKYTIERKRELSSLLGTATGYGVRKTRADSSGTTSSRTTNNSVNTSITNVSSDREDVSVTIGSHVTPWTRTGEMFPKEKLHPRAETREEEYFAVYNFPPKDKESASVDRSKDYLSMKPVRKGNVKREGVLLNNFQNIQEVAELHEAIIH</sequence>
<dbReference type="InterPro" id="IPR013783">
    <property type="entry name" value="Ig-like_fold"/>
</dbReference>
<evidence type="ECO:0000256" key="3">
    <source>
        <dbReference type="ARBA" id="ARBA00022692"/>
    </source>
</evidence>
<keyword evidence="5" id="KW-0297">G-protein coupled receptor</keyword>
<evidence type="ECO:0000256" key="7">
    <source>
        <dbReference type="ARBA" id="ARBA00023170"/>
    </source>
</evidence>
<gene>
    <name evidence="16" type="primary">LOC111136907</name>
</gene>
<dbReference type="Proteomes" id="UP000694844">
    <property type="component" value="Chromosome 5"/>
</dbReference>
<dbReference type="GO" id="GO:0007189">
    <property type="term" value="P:adenylate cyclase-activating G protein-coupled receptor signaling pathway"/>
    <property type="evidence" value="ECO:0007669"/>
    <property type="project" value="TreeGrafter"/>
</dbReference>
<reference evidence="16" key="1">
    <citation type="submission" date="2025-08" db="UniProtKB">
        <authorList>
            <consortium name="RefSeq"/>
        </authorList>
    </citation>
    <scope>IDENTIFICATION</scope>
    <source>
        <tissue evidence="16">Whole sample</tissue>
    </source>
</reference>
<dbReference type="PROSITE" id="PS50835">
    <property type="entry name" value="IG_LIKE"/>
    <property type="match status" value="2"/>
</dbReference>
<dbReference type="KEGG" id="cvn:111136907"/>
<proteinExistence type="inferred from homology"/>
<dbReference type="PROSITE" id="PS50261">
    <property type="entry name" value="G_PROTEIN_RECEP_F2_4"/>
    <property type="match status" value="1"/>
</dbReference>
<dbReference type="GeneID" id="111136907"/>
<evidence type="ECO:0000256" key="5">
    <source>
        <dbReference type="ARBA" id="ARBA00023040"/>
    </source>
</evidence>
<dbReference type="Gene3D" id="2.60.40.10">
    <property type="entry name" value="Immunoglobulins"/>
    <property type="match status" value="2"/>
</dbReference>
<dbReference type="CDD" id="cd00096">
    <property type="entry name" value="Ig"/>
    <property type="match status" value="1"/>
</dbReference>
<feature type="transmembrane region" description="Helical" evidence="11">
    <location>
        <begin position="674"/>
        <end position="695"/>
    </location>
</feature>
<dbReference type="InterPro" id="IPR036179">
    <property type="entry name" value="Ig-like_dom_sf"/>
</dbReference>
<evidence type="ECO:0000256" key="9">
    <source>
        <dbReference type="ARBA" id="ARBA00023224"/>
    </source>
</evidence>
<dbReference type="SUPFAM" id="SSF48726">
    <property type="entry name" value="Immunoglobulin"/>
    <property type="match status" value="2"/>
</dbReference>
<comment type="similarity">
    <text evidence="2">Belongs to the G-protein coupled receptor 2 family. Adhesion G-protein coupled receptor (ADGR) subfamily.</text>
</comment>
<dbReference type="OrthoDB" id="6138650at2759"/>
<dbReference type="InterPro" id="IPR036445">
    <property type="entry name" value="GPCR_2_extracell_dom_sf"/>
</dbReference>
<feature type="compositionally biased region" description="Low complexity" evidence="10">
    <location>
        <begin position="894"/>
        <end position="915"/>
    </location>
</feature>
<dbReference type="PANTHER" id="PTHR45813">
    <property type="entry name" value="IG-LIKE DOMAIN-CONTAINING PROTEIN"/>
    <property type="match status" value="1"/>
</dbReference>
<dbReference type="InterPro" id="IPR017981">
    <property type="entry name" value="GPCR_2-like_7TM"/>
</dbReference>
<evidence type="ECO:0000256" key="2">
    <source>
        <dbReference type="ARBA" id="ARBA00007343"/>
    </source>
</evidence>
<feature type="transmembrane region" description="Helical" evidence="11">
    <location>
        <begin position="636"/>
        <end position="653"/>
    </location>
</feature>
<dbReference type="Gene3D" id="1.20.1070.10">
    <property type="entry name" value="Rhodopsin 7-helix transmembrane proteins"/>
    <property type="match status" value="1"/>
</dbReference>
<evidence type="ECO:0000256" key="6">
    <source>
        <dbReference type="ARBA" id="ARBA00023136"/>
    </source>
</evidence>
<dbReference type="InterPro" id="IPR051587">
    <property type="entry name" value="Adhesion_GPCR"/>
</dbReference>